<keyword evidence="2" id="KW-1185">Reference proteome</keyword>
<dbReference type="Proteomes" id="UP000308600">
    <property type="component" value="Unassembled WGS sequence"/>
</dbReference>
<organism evidence="1 2">
    <name type="scientific">Pluteus cervinus</name>
    <dbReference type="NCBI Taxonomy" id="181527"/>
    <lineage>
        <taxon>Eukaryota</taxon>
        <taxon>Fungi</taxon>
        <taxon>Dikarya</taxon>
        <taxon>Basidiomycota</taxon>
        <taxon>Agaricomycotina</taxon>
        <taxon>Agaricomycetes</taxon>
        <taxon>Agaricomycetidae</taxon>
        <taxon>Agaricales</taxon>
        <taxon>Pluteineae</taxon>
        <taxon>Pluteaceae</taxon>
        <taxon>Pluteus</taxon>
    </lineage>
</organism>
<name>A0ACD3AUR8_9AGAR</name>
<sequence length="779" mass="90689">MADVGEDDFVFPFGDVEDEVVHGLCVEHDHTNEDDVLFPFGDIVDEELKDLRRLGPDLPPSHVLQELPFAQWSKDLAPLTRISKTKAAVNGFTYEFNVYTPEANTTYNFIRAYFMITRRRENDYLKDSVRFIPRLPLDILSEVFKHLHPMDLYNIYIVDSSLKSLIKPIWKCVWESHPDIPNKPSTVTYPHWADLWFGPAECHRRVAQPDFTANKRYCTKCLSKRVQFLYDSGEDSILLSCSPIASRTNGYHIQGYRDTGSGWRFSPDLKHAKLRLAVFDNDIAGGVFDTSKEKDDYIKLMTTSAKARSVHADRCEKYAARIFDLYKAVKNGDLMKMIDRLKKRLVYKEGFTLNELGDLYIQLNQRWQQDSILTMSRNYLNRTWSTHILPTAHACKRAYHEVQQEQVTLRREQMIKVAYENYQKEQVKPEGWYMLPSPNTFVRMIRCREYAQNADEGEPQMEDCVELVKELEGELRAWFGERKKDVCATFLHDKKVWIDESPVVNGTEALGPKLDRPVDEMINLAVSVFSCYACEGKWFGWDAVSKHLCCRGLGNSSHVSYFLDIACWSVVRKLLEKLGLDHRVTTREDMDKLGYRFLCQLCWHTPSGYRRAFGRSAFDWRGFVRHMTNGEYHYGYGHEVNSDSWKILTPEAARYVQPREKRHPEREDPAWSCNHCAVHYNELVPYKSVLLHLKDWHGIKEATIGTDVIHIPHTYHTISSPVVVPVAPHNLRCLVCPEDKSVRTWFKEKTMSQHLRDRHGVIGDVQENQHWKIVDMFLP</sequence>
<accession>A0ACD3AUR8</accession>
<dbReference type="EMBL" id="ML208338">
    <property type="protein sequence ID" value="TFK69072.1"/>
    <property type="molecule type" value="Genomic_DNA"/>
</dbReference>
<gene>
    <name evidence="1" type="ORF">BDN72DRAFT_640445</name>
</gene>
<evidence type="ECO:0000313" key="1">
    <source>
        <dbReference type="EMBL" id="TFK69072.1"/>
    </source>
</evidence>
<protein>
    <submittedName>
        <fullName evidence="1">Uncharacterized protein</fullName>
    </submittedName>
</protein>
<reference evidence="1 2" key="1">
    <citation type="journal article" date="2019" name="Nat. Ecol. Evol.">
        <title>Megaphylogeny resolves global patterns of mushroom evolution.</title>
        <authorList>
            <person name="Varga T."/>
            <person name="Krizsan K."/>
            <person name="Foldi C."/>
            <person name="Dima B."/>
            <person name="Sanchez-Garcia M."/>
            <person name="Sanchez-Ramirez S."/>
            <person name="Szollosi G.J."/>
            <person name="Szarkandi J.G."/>
            <person name="Papp V."/>
            <person name="Albert L."/>
            <person name="Andreopoulos W."/>
            <person name="Angelini C."/>
            <person name="Antonin V."/>
            <person name="Barry K.W."/>
            <person name="Bougher N.L."/>
            <person name="Buchanan P."/>
            <person name="Buyck B."/>
            <person name="Bense V."/>
            <person name="Catcheside P."/>
            <person name="Chovatia M."/>
            <person name="Cooper J."/>
            <person name="Damon W."/>
            <person name="Desjardin D."/>
            <person name="Finy P."/>
            <person name="Geml J."/>
            <person name="Haridas S."/>
            <person name="Hughes K."/>
            <person name="Justo A."/>
            <person name="Karasinski D."/>
            <person name="Kautmanova I."/>
            <person name="Kiss B."/>
            <person name="Kocsube S."/>
            <person name="Kotiranta H."/>
            <person name="LaButti K.M."/>
            <person name="Lechner B.E."/>
            <person name="Liimatainen K."/>
            <person name="Lipzen A."/>
            <person name="Lukacs Z."/>
            <person name="Mihaltcheva S."/>
            <person name="Morgado L.N."/>
            <person name="Niskanen T."/>
            <person name="Noordeloos M.E."/>
            <person name="Ohm R.A."/>
            <person name="Ortiz-Santana B."/>
            <person name="Ovrebo C."/>
            <person name="Racz N."/>
            <person name="Riley R."/>
            <person name="Savchenko A."/>
            <person name="Shiryaev A."/>
            <person name="Soop K."/>
            <person name="Spirin V."/>
            <person name="Szebenyi C."/>
            <person name="Tomsovsky M."/>
            <person name="Tulloss R.E."/>
            <person name="Uehling J."/>
            <person name="Grigoriev I.V."/>
            <person name="Vagvolgyi C."/>
            <person name="Papp T."/>
            <person name="Martin F.M."/>
            <person name="Miettinen O."/>
            <person name="Hibbett D.S."/>
            <person name="Nagy L.G."/>
        </authorList>
    </citation>
    <scope>NUCLEOTIDE SEQUENCE [LARGE SCALE GENOMIC DNA]</scope>
    <source>
        <strain evidence="1 2">NL-1719</strain>
    </source>
</reference>
<proteinExistence type="predicted"/>
<evidence type="ECO:0000313" key="2">
    <source>
        <dbReference type="Proteomes" id="UP000308600"/>
    </source>
</evidence>